<evidence type="ECO:0000256" key="2">
    <source>
        <dbReference type="ARBA" id="ARBA00022598"/>
    </source>
</evidence>
<evidence type="ECO:0000256" key="4">
    <source>
        <dbReference type="ARBA" id="ARBA00022840"/>
    </source>
</evidence>
<dbReference type="PANTHER" id="PTHR11766:SF1">
    <property type="entry name" value="TYROSINE--TRNA LIGASE"/>
    <property type="match status" value="1"/>
</dbReference>
<feature type="domain" description="RNA-binding S4" evidence="11">
    <location>
        <begin position="351"/>
        <end position="383"/>
    </location>
</feature>
<dbReference type="InterPro" id="IPR036986">
    <property type="entry name" value="S4_RNA-bd_sf"/>
</dbReference>
<dbReference type="InterPro" id="IPR002307">
    <property type="entry name" value="Tyr-tRNA-ligase"/>
</dbReference>
<proteinExistence type="inferred from homology"/>
<name>A0A1F6B0Z5_9BACT</name>
<evidence type="ECO:0000256" key="7">
    <source>
        <dbReference type="ARBA" id="ARBA00048248"/>
    </source>
</evidence>
<dbReference type="GO" id="GO:0005829">
    <property type="term" value="C:cytosol"/>
    <property type="evidence" value="ECO:0007669"/>
    <property type="project" value="TreeGrafter"/>
</dbReference>
<evidence type="ECO:0000256" key="3">
    <source>
        <dbReference type="ARBA" id="ARBA00022741"/>
    </source>
</evidence>
<accession>A0A1F6B0Z5</accession>
<dbReference type="PRINTS" id="PR01040">
    <property type="entry name" value="TRNASYNTHTYR"/>
</dbReference>
<keyword evidence="2 10" id="KW-0436">Ligase</keyword>
<dbReference type="InterPro" id="IPR014729">
    <property type="entry name" value="Rossmann-like_a/b/a_fold"/>
</dbReference>
<reference evidence="12 13" key="1">
    <citation type="journal article" date="2016" name="Nat. Commun.">
        <title>Thousands of microbial genomes shed light on interconnected biogeochemical processes in an aquifer system.</title>
        <authorList>
            <person name="Anantharaman K."/>
            <person name="Brown C.T."/>
            <person name="Hug L.A."/>
            <person name="Sharon I."/>
            <person name="Castelle C.J."/>
            <person name="Probst A.J."/>
            <person name="Thomas B.C."/>
            <person name="Singh A."/>
            <person name="Wilkins M.J."/>
            <person name="Karaoz U."/>
            <person name="Brodie E.L."/>
            <person name="Williams K.H."/>
            <person name="Hubbard S.S."/>
            <person name="Banfield J.F."/>
        </authorList>
    </citation>
    <scope>NUCLEOTIDE SEQUENCE [LARGE SCALE GENOMIC DNA]</scope>
</reference>
<evidence type="ECO:0000256" key="5">
    <source>
        <dbReference type="ARBA" id="ARBA00022917"/>
    </source>
</evidence>
<dbReference type="GO" id="GO:0005524">
    <property type="term" value="F:ATP binding"/>
    <property type="evidence" value="ECO:0007669"/>
    <property type="project" value="UniProtKB-KW"/>
</dbReference>
<sequence>MDAIEELLTRGVDTVYPNREALEKVLRSGKKLRLYQGFDPTGAQLHIGHAVALRKLRQFQDLGHEVIFLIGDFTAMIGDPTGKMDSRKMLTKEEVLRNAQSYQDQAARILRFDGENPVKIMYNSEWLEKISALEFIQLSHHLTYQQVVERDMFQKRMNQGQDIYLNEFLYPVMQAYDSVAMNVDLEIGGTDQMFNMMMGRKLMRNMKQKEKFVMTVPLLTDASGVKIGKTEGNVIGLTDEPSDFYGKIMSLGDDAIIPCFTLLTNEPMEKIAEIREKMLTGTNPMQYKAQLARTLTAEFNNVDAAKIAEKNFVDVFVNKKQPTMNMLSVMMKRGQENCLAINLVLMTNHTKSKSEARRLIEQRAVEFNNVVVQSPNEMLSIKDGDTIRIGKTCFSKIKFI</sequence>
<comment type="caution">
    <text evidence="12">The sequence shown here is derived from an EMBL/GenBank/DDBJ whole genome shotgun (WGS) entry which is preliminary data.</text>
</comment>
<dbReference type="Gene3D" id="3.10.290.10">
    <property type="entry name" value="RNA-binding S4 domain"/>
    <property type="match status" value="1"/>
</dbReference>
<dbReference type="Gene3D" id="1.10.240.10">
    <property type="entry name" value="Tyrosyl-Transfer RNA Synthetase"/>
    <property type="match status" value="1"/>
</dbReference>
<dbReference type="PANTHER" id="PTHR11766">
    <property type="entry name" value="TYROSYL-TRNA SYNTHETASE"/>
    <property type="match status" value="1"/>
</dbReference>
<dbReference type="GO" id="GO:0003723">
    <property type="term" value="F:RNA binding"/>
    <property type="evidence" value="ECO:0007669"/>
    <property type="project" value="UniProtKB-KW"/>
</dbReference>
<evidence type="ECO:0000256" key="10">
    <source>
        <dbReference type="RuleBase" id="RU363036"/>
    </source>
</evidence>
<evidence type="ECO:0000256" key="9">
    <source>
        <dbReference type="PROSITE-ProRule" id="PRU00182"/>
    </source>
</evidence>
<dbReference type="GO" id="GO:0004831">
    <property type="term" value="F:tyrosine-tRNA ligase activity"/>
    <property type="evidence" value="ECO:0007669"/>
    <property type="project" value="UniProtKB-UniRule"/>
</dbReference>
<evidence type="ECO:0000259" key="11">
    <source>
        <dbReference type="Pfam" id="PF01479"/>
    </source>
</evidence>
<protein>
    <recommendedName>
        <fullName evidence="1 8">Tyrosine--tRNA ligase</fullName>
        <ecNumber evidence="1 8">6.1.1.1</ecNumber>
    </recommendedName>
</protein>
<dbReference type="Proteomes" id="UP000176450">
    <property type="component" value="Unassembled WGS sequence"/>
</dbReference>
<dbReference type="InterPro" id="IPR024088">
    <property type="entry name" value="Tyr-tRNA-ligase_bac-type"/>
</dbReference>
<evidence type="ECO:0000313" key="13">
    <source>
        <dbReference type="Proteomes" id="UP000176450"/>
    </source>
</evidence>
<keyword evidence="3 10" id="KW-0547">Nucleotide-binding</keyword>
<dbReference type="InterPro" id="IPR002305">
    <property type="entry name" value="aa-tRNA-synth_Ic"/>
</dbReference>
<comment type="catalytic activity">
    <reaction evidence="7">
        <text>tRNA(Tyr) + L-tyrosine + ATP = L-tyrosyl-tRNA(Tyr) + AMP + diphosphate + H(+)</text>
        <dbReference type="Rhea" id="RHEA:10220"/>
        <dbReference type="Rhea" id="RHEA-COMP:9706"/>
        <dbReference type="Rhea" id="RHEA-COMP:9707"/>
        <dbReference type="ChEBI" id="CHEBI:15378"/>
        <dbReference type="ChEBI" id="CHEBI:30616"/>
        <dbReference type="ChEBI" id="CHEBI:33019"/>
        <dbReference type="ChEBI" id="CHEBI:58315"/>
        <dbReference type="ChEBI" id="CHEBI:78442"/>
        <dbReference type="ChEBI" id="CHEBI:78536"/>
        <dbReference type="ChEBI" id="CHEBI:456215"/>
        <dbReference type="EC" id="6.1.1.1"/>
    </reaction>
</comment>
<dbReference type="CDD" id="cd00165">
    <property type="entry name" value="S4"/>
    <property type="match status" value="1"/>
</dbReference>
<dbReference type="PROSITE" id="PS00178">
    <property type="entry name" value="AA_TRNA_LIGASE_I"/>
    <property type="match status" value="1"/>
</dbReference>
<dbReference type="EC" id="6.1.1.1" evidence="1 8"/>
<dbReference type="CDD" id="cd00805">
    <property type="entry name" value="TyrRS_core"/>
    <property type="match status" value="1"/>
</dbReference>
<evidence type="ECO:0000313" key="12">
    <source>
        <dbReference type="EMBL" id="OGG30586.1"/>
    </source>
</evidence>
<dbReference type="Pfam" id="PF01479">
    <property type="entry name" value="S4"/>
    <property type="match status" value="1"/>
</dbReference>
<keyword evidence="4 10" id="KW-0067">ATP-binding</keyword>
<gene>
    <name evidence="12" type="ORF">A3A63_01950</name>
</gene>
<keyword evidence="5 10" id="KW-0648">Protein biosynthesis</keyword>
<dbReference type="SUPFAM" id="SSF52374">
    <property type="entry name" value="Nucleotidylyl transferase"/>
    <property type="match status" value="1"/>
</dbReference>
<comment type="similarity">
    <text evidence="10">Belongs to the class-I aminoacyl-tRNA synthetase family.</text>
</comment>
<dbReference type="EMBL" id="MFJX01000030">
    <property type="protein sequence ID" value="OGG30586.1"/>
    <property type="molecule type" value="Genomic_DNA"/>
</dbReference>
<dbReference type="Pfam" id="PF00579">
    <property type="entry name" value="tRNA-synt_1b"/>
    <property type="match status" value="1"/>
</dbReference>
<dbReference type="SUPFAM" id="SSF55174">
    <property type="entry name" value="Alpha-L RNA-binding motif"/>
    <property type="match status" value="1"/>
</dbReference>
<evidence type="ECO:0000256" key="8">
    <source>
        <dbReference type="NCBIfam" id="TIGR00234"/>
    </source>
</evidence>
<dbReference type="PROSITE" id="PS50889">
    <property type="entry name" value="S4"/>
    <property type="match status" value="1"/>
</dbReference>
<evidence type="ECO:0000256" key="1">
    <source>
        <dbReference type="ARBA" id="ARBA00013160"/>
    </source>
</evidence>
<dbReference type="AlphaFoldDB" id="A0A1F6B0Z5"/>
<evidence type="ECO:0000256" key="6">
    <source>
        <dbReference type="ARBA" id="ARBA00023146"/>
    </source>
</evidence>
<organism evidence="12 13">
    <name type="scientific">Candidatus Gottesmanbacteria bacterium RIFCSPLOWO2_01_FULL_46_9</name>
    <dbReference type="NCBI Taxonomy" id="1798394"/>
    <lineage>
        <taxon>Bacteria</taxon>
        <taxon>Candidatus Gottesmaniibacteriota</taxon>
    </lineage>
</organism>
<keyword evidence="6 10" id="KW-0030">Aminoacyl-tRNA synthetase</keyword>
<keyword evidence="9" id="KW-0694">RNA-binding</keyword>
<dbReference type="Gene3D" id="3.40.50.620">
    <property type="entry name" value="HUPs"/>
    <property type="match status" value="1"/>
</dbReference>
<dbReference type="GO" id="GO:0006437">
    <property type="term" value="P:tyrosyl-tRNA aminoacylation"/>
    <property type="evidence" value="ECO:0007669"/>
    <property type="project" value="UniProtKB-UniRule"/>
</dbReference>
<dbReference type="NCBIfam" id="TIGR00234">
    <property type="entry name" value="tyrS"/>
    <property type="match status" value="1"/>
</dbReference>
<dbReference type="InterPro" id="IPR002942">
    <property type="entry name" value="S4_RNA-bd"/>
</dbReference>
<dbReference type="InterPro" id="IPR001412">
    <property type="entry name" value="aa-tRNA-synth_I_CS"/>
</dbReference>